<dbReference type="KEGG" id="cfus:CYFUS_004992"/>
<dbReference type="AlphaFoldDB" id="A0A250J7M2"/>
<sequence>MNQKTEQTQSQDVKHPTEQEALEGKQLTLEDLALVSGGRILLEDNKGNRVEVG</sequence>
<gene>
    <name evidence="2" type="ORF">CYFUS_004992</name>
</gene>
<accession>A0A250J7M2</accession>
<dbReference type="RefSeq" id="WP_157758647.1">
    <property type="nucleotide sequence ID" value="NZ_CP022098.1"/>
</dbReference>
<reference evidence="2 3" key="1">
    <citation type="submission" date="2017-06" db="EMBL/GenBank/DDBJ databases">
        <title>Sequencing and comparative analysis of myxobacterial genomes.</title>
        <authorList>
            <person name="Rupp O."/>
            <person name="Goesmann A."/>
            <person name="Sogaard-Andersen L."/>
        </authorList>
    </citation>
    <scope>NUCLEOTIDE SEQUENCE [LARGE SCALE GENOMIC DNA]</scope>
    <source>
        <strain evidence="2 3">DSM 52655</strain>
    </source>
</reference>
<dbReference type="Proteomes" id="UP000217257">
    <property type="component" value="Chromosome"/>
</dbReference>
<protein>
    <submittedName>
        <fullName evidence="2">Uncharacterized protein</fullName>
    </submittedName>
</protein>
<proteinExistence type="predicted"/>
<organism evidence="2 3">
    <name type="scientific">Cystobacter fuscus</name>
    <dbReference type="NCBI Taxonomy" id="43"/>
    <lineage>
        <taxon>Bacteria</taxon>
        <taxon>Pseudomonadati</taxon>
        <taxon>Myxococcota</taxon>
        <taxon>Myxococcia</taxon>
        <taxon>Myxococcales</taxon>
        <taxon>Cystobacterineae</taxon>
        <taxon>Archangiaceae</taxon>
        <taxon>Cystobacter</taxon>
    </lineage>
</organism>
<feature type="region of interest" description="Disordered" evidence="1">
    <location>
        <begin position="1"/>
        <end position="25"/>
    </location>
</feature>
<evidence type="ECO:0000313" key="3">
    <source>
        <dbReference type="Proteomes" id="UP000217257"/>
    </source>
</evidence>
<dbReference type="EMBL" id="CP022098">
    <property type="protein sequence ID" value="ATB39548.1"/>
    <property type="molecule type" value="Genomic_DNA"/>
</dbReference>
<evidence type="ECO:0000256" key="1">
    <source>
        <dbReference type="SAM" id="MobiDB-lite"/>
    </source>
</evidence>
<evidence type="ECO:0000313" key="2">
    <source>
        <dbReference type="EMBL" id="ATB39548.1"/>
    </source>
</evidence>
<feature type="compositionally biased region" description="Polar residues" evidence="1">
    <location>
        <begin position="1"/>
        <end position="11"/>
    </location>
</feature>
<name>A0A250J7M2_9BACT</name>